<comment type="function">
    <text evidence="1">Cell wall formation. Synthesis of cross-linked peptidoglycan from the lipid intermediates. The enzyme has a penicillin-insensitive transglycosylase N-terminal domain (formation of linear glycan strands) and a penicillin-sensitive transpeptidase C-terminal domain (cross-linking of the peptide subunits).</text>
</comment>
<dbReference type="EC" id="2.4.99.28" evidence="23"/>
<evidence type="ECO:0000313" key="31">
    <source>
        <dbReference type="Proteomes" id="UP000292927"/>
    </source>
</evidence>
<keyword evidence="12 27" id="KW-0812">Transmembrane</keyword>
<dbReference type="GO" id="GO:0008658">
    <property type="term" value="F:penicillin binding"/>
    <property type="evidence" value="ECO:0007669"/>
    <property type="project" value="InterPro"/>
</dbReference>
<evidence type="ECO:0000313" key="30">
    <source>
        <dbReference type="EMBL" id="RZS92771.1"/>
    </source>
</evidence>
<evidence type="ECO:0000259" key="29">
    <source>
        <dbReference type="Pfam" id="PF00912"/>
    </source>
</evidence>
<keyword evidence="20" id="KW-0511">Multifunctional enzyme</keyword>
<dbReference type="InterPro" id="IPR001264">
    <property type="entry name" value="Glyco_trans_51"/>
</dbReference>
<dbReference type="GO" id="GO:0008955">
    <property type="term" value="F:peptidoglycan glycosyltransferase activity"/>
    <property type="evidence" value="ECO:0007669"/>
    <property type="project" value="UniProtKB-EC"/>
</dbReference>
<dbReference type="InterPro" id="IPR050396">
    <property type="entry name" value="Glycosyltr_51/Transpeptidase"/>
</dbReference>
<dbReference type="RefSeq" id="WP_130436092.1">
    <property type="nucleotide sequence ID" value="NZ_SGXF01000007.1"/>
</dbReference>
<evidence type="ECO:0000256" key="3">
    <source>
        <dbReference type="ARBA" id="ARBA00004752"/>
    </source>
</evidence>
<keyword evidence="11" id="KW-0808">Transferase</keyword>
<evidence type="ECO:0000256" key="1">
    <source>
        <dbReference type="ARBA" id="ARBA00002624"/>
    </source>
</evidence>
<dbReference type="GO" id="GO:0008360">
    <property type="term" value="P:regulation of cell shape"/>
    <property type="evidence" value="ECO:0007669"/>
    <property type="project" value="UniProtKB-KW"/>
</dbReference>
<dbReference type="SUPFAM" id="SSF53955">
    <property type="entry name" value="Lysozyme-like"/>
    <property type="match status" value="1"/>
</dbReference>
<keyword evidence="16" id="KW-0573">Peptidoglycan synthesis</keyword>
<keyword evidence="8" id="KW-0121">Carboxypeptidase</keyword>
<dbReference type="SUPFAM" id="SSF56601">
    <property type="entry name" value="beta-lactamase/transpeptidase-like"/>
    <property type="match status" value="1"/>
</dbReference>
<comment type="caution">
    <text evidence="30">The sequence shown here is derived from an EMBL/GenBank/DDBJ whole genome shotgun (WGS) entry which is preliminary data.</text>
</comment>
<dbReference type="GO" id="GO:0009002">
    <property type="term" value="F:serine-type D-Ala-D-Ala carboxypeptidase activity"/>
    <property type="evidence" value="ECO:0007669"/>
    <property type="project" value="UniProtKB-EC"/>
</dbReference>
<comment type="catalytic activity">
    <reaction evidence="22">
        <text>Preferential cleavage: (Ac)2-L-Lys-D-Ala-|-D-Ala. Also transpeptidation of peptidyl-alanyl moieties that are N-acyl substituents of D-alanine.</text>
        <dbReference type="EC" id="3.4.16.4"/>
    </reaction>
</comment>
<dbReference type="Pfam" id="PF00912">
    <property type="entry name" value="Transgly"/>
    <property type="match status" value="1"/>
</dbReference>
<dbReference type="GO" id="GO:0046677">
    <property type="term" value="P:response to antibiotic"/>
    <property type="evidence" value="ECO:0007669"/>
    <property type="project" value="UniProtKB-KW"/>
</dbReference>
<feature type="domain" description="Penicillin-binding protein transpeptidase" evidence="28">
    <location>
        <begin position="442"/>
        <end position="707"/>
    </location>
</feature>
<evidence type="ECO:0000256" key="4">
    <source>
        <dbReference type="ARBA" id="ARBA00007090"/>
    </source>
</evidence>
<evidence type="ECO:0000259" key="28">
    <source>
        <dbReference type="Pfam" id="PF00905"/>
    </source>
</evidence>
<evidence type="ECO:0000256" key="15">
    <source>
        <dbReference type="ARBA" id="ARBA00022968"/>
    </source>
</evidence>
<dbReference type="EMBL" id="SGXF01000007">
    <property type="protein sequence ID" value="RZS92771.1"/>
    <property type="molecule type" value="Genomic_DNA"/>
</dbReference>
<dbReference type="AlphaFoldDB" id="A0A4Q7NZ70"/>
<evidence type="ECO:0000256" key="6">
    <source>
        <dbReference type="ARBA" id="ARBA00012448"/>
    </source>
</evidence>
<evidence type="ECO:0000256" key="22">
    <source>
        <dbReference type="ARBA" id="ARBA00034000"/>
    </source>
</evidence>
<dbReference type="PANTHER" id="PTHR32282">
    <property type="entry name" value="BINDING PROTEIN TRANSPEPTIDASE, PUTATIVE-RELATED"/>
    <property type="match status" value="1"/>
</dbReference>
<comment type="subcellular location">
    <subcellularLocation>
        <location evidence="2">Cell membrane</location>
        <topology evidence="2">Single-pass type II membrane protein</topology>
    </subcellularLocation>
</comment>
<evidence type="ECO:0000256" key="12">
    <source>
        <dbReference type="ARBA" id="ARBA00022692"/>
    </source>
</evidence>
<evidence type="ECO:0000256" key="24">
    <source>
        <dbReference type="ARBA" id="ARBA00049902"/>
    </source>
</evidence>
<evidence type="ECO:0000256" key="8">
    <source>
        <dbReference type="ARBA" id="ARBA00022645"/>
    </source>
</evidence>
<keyword evidence="18 27" id="KW-0472">Membrane</keyword>
<evidence type="ECO:0000256" key="14">
    <source>
        <dbReference type="ARBA" id="ARBA00022960"/>
    </source>
</evidence>
<dbReference type="UniPathway" id="UPA00219"/>
<comment type="similarity">
    <text evidence="5">In the N-terminal section; belongs to the glycosyltransferase 51 family.</text>
</comment>
<evidence type="ECO:0000256" key="9">
    <source>
        <dbReference type="ARBA" id="ARBA00022670"/>
    </source>
</evidence>
<evidence type="ECO:0000256" key="18">
    <source>
        <dbReference type="ARBA" id="ARBA00023136"/>
    </source>
</evidence>
<evidence type="ECO:0000256" key="21">
    <source>
        <dbReference type="ARBA" id="ARBA00023316"/>
    </source>
</evidence>
<dbReference type="EC" id="3.4.16.4" evidence="6"/>
<dbReference type="InterPro" id="IPR023346">
    <property type="entry name" value="Lysozyme-like_dom_sf"/>
</dbReference>
<keyword evidence="31" id="KW-1185">Reference proteome</keyword>
<keyword evidence="21" id="KW-0961">Cell wall biogenesis/degradation</keyword>
<dbReference type="InterPro" id="IPR001460">
    <property type="entry name" value="PCN-bd_Tpept"/>
</dbReference>
<keyword evidence="19" id="KW-0046">Antibiotic resistance</keyword>
<protein>
    <recommendedName>
        <fullName evidence="7">Penicillin-binding protein 1A</fullName>
        <ecNumber evidence="23">2.4.99.28</ecNumber>
        <ecNumber evidence="6">3.4.16.4</ecNumber>
    </recommendedName>
</protein>
<evidence type="ECO:0000256" key="23">
    <source>
        <dbReference type="ARBA" id="ARBA00044770"/>
    </source>
</evidence>
<evidence type="ECO:0000256" key="25">
    <source>
        <dbReference type="ARBA" id="ARBA00060592"/>
    </source>
</evidence>
<evidence type="ECO:0000256" key="16">
    <source>
        <dbReference type="ARBA" id="ARBA00022984"/>
    </source>
</evidence>
<feature type="region of interest" description="Disordered" evidence="26">
    <location>
        <begin position="866"/>
        <end position="904"/>
    </location>
</feature>
<dbReference type="FunFam" id="1.10.3810.10:FF:000001">
    <property type="entry name" value="Penicillin-binding protein 1A"/>
    <property type="match status" value="1"/>
</dbReference>
<dbReference type="InterPro" id="IPR036950">
    <property type="entry name" value="PBP_transglycosylase"/>
</dbReference>
<evidence type="ECO:0000256" key="19">
    <source>
        <dbReference type="ARBA" id="ARBA00023251"/>
    </source>
</evidence>
<comment type="catalytic activity">
    <reaction evidence="24">
        <text>[GlcNAc-(1-&gt;4)-Mur2Ac(oyl-L-Ala-gamma-D-Glu-L-Lys-D-Ala-D-Ala)](n)-di-trans,octa-cis-undecaprenyl diphosphate + beta-D-GlcNAc-(1-&gt;4)-Mur2Ac(oyl-L-Ala-gamma-D-Glu-L-Lys-D-Ala-D-Ala)-di-trans,octa-cis-undecaprenyl diphosphate = [GlcNAc-(1-&gt;4)-Mur2Ac(oyl-L-Ala-gamma-D-Glu-L-Lys-D-Ala-D-Ala)](n+1)-di-trans,octa-cis-undecaprenyl diphosphate + di-trans,octa-cis-undecaprenyl diphosphate + H(+)</text>
        <dbReference type="Rhea" id="RHEA:23708"/>
        <dbReference type="Rhea" id="RHEA-COMP:9602"/>
        <dbReference type="Rhea" id="RHEA-COMP:9603"/>
        <dbReference type="ChEBI" id="CHEBI:15378"/>
        <dbReference type="ChEBI" id="CHEBI:58405"/>
        <dbReference type="ChEBI" id="CHEBI:60033"/>
        <dbReference type="ChEBI" id="CHEBI:78435"/>
        <dbReference type="EC" id="2.4.99.28"/>
    </reaction>
</comment>
<keyword evidence="13" id="KW-0378">Hydrolase</keyword>
<evidence type="ECO:0000256" key="17">
    <source>
        <dbReference type="ARBA" id="ARBA00022989"/>
    </source>
</evidence>
<keyword evidence="17 27" id="KW-1133">Transmembrane helix</keyword>
<organism evidence="30 31">
    <name type="scientific">Cuneatibacter caecimuris</name>
    <dbReference type="NCBI Taxonomy" id="1796618"/>
    <lineage>
        <taxon>Bacteria</taxon>
        <taxon>Bacillati</taxon>
        <taxon>Bacillota</taxon>
        <taxon>Clostridia</taxon>
        <taxon>Lachnospirales</taxon>
        <taxon>Lachnospiraceae</taxon>
        <taxon>Cuneatibacter</taxon>
    </lineage>
</organism>
<dbReference type="PANTHER" id="PTHR32282:SF33">
    <property type="entry name" value="PEPTIDOGLYCAN GLYCOSYLTRANSFERASE"/>
    <property type="match status" value="1"/>
</dbReference>
<dbReference type="GO" id="GO:0005886">
    <property type="term" value="C:plasma membrane"/>
    <property type="evidence" value="ECO:0007669"/>
    <property type="project" value="UniProtKB-SubCell"/>
</dbReference>
<keyword evidence="14" id="KW-0133">Cell shape</keyword>
<evidence type="ECO:0000256" key="10">
    <source>
        <dbReference type="ARBA" id="ARBA00022676"/>
    </source>
</evidence>
<keyword evidence="15" id="KW-0735">Signal-anchor</keyword>
<keyword evidence="10" id="KW-0328">Glycosyltransferase</keyword>
<feature type="domain" description="Glycosyl transferase family 51" evidence="29">
    <location>
        <begin position="82"/>
        <end position="264"/>
    </location>
</feature>
<proteinExistence type="inferred from homology"/>
<feature type="compositionally biased region" description="Polar residues" evidence="26">
    <location>
        <begin position="895"/>
        <end position="904"/>
    </location>
</feature>
<evidence type="ECO:0000256" key="27">
    <source>
        <dbReference type="SAM" id="Phobius"/>
    </source>
</evidence>
<dbReference type="Pfam" id="PF00905">
    <property type="entry name" value="Transpeptidase"/>
    <property type="match status" value="1"/>
</dbReference>
<dbReference type="Gene3D" id="1.10.3810.10">
    <property type="entry name" value="Biosynthetic peptidoglycan transglycosylase-like"/>
    <property type="match status" value="1"/>
</dbReference>
<evidence type="ECO:0000256" key="26">
    <source>
        <dbReference type="SAM" id="MobiDB-lite"/>
    </source>
</evidence>
<evidence type="ECO:0000256" key="13">
    <source>
        <dbReference type="ARBA" id="ARBA00022801"/>
    </source>
</evidence>
<comment type="pathway">
    <text evidence="25">Glycan biosynthesis.</text>
</comment>
<dbReference type="GO" id="GO:0071555">
    <property type="term" value="P:cell wall organization"/>
    <property type="evidence" value="ECO:0007669"/>
    <property type="project" value="UniProtKB-KW"/>
</dbReference>
<comment type="pathway">
    <text evidence="3">Cell wall biogenesis; peptidoglycan biosynthesis.</text>
</comment>
<sequence>MNFNFQHTEERLDDLSLHKGRSGRRAAVTVLKVFVLFLVLAAATGGSIAFGALRGVISNAPDISSIDVSPSGYASKIYDSQGNVMETLVRAGSNREEVHYDQIPKNLVNAFVAIEDSRFFTHNGIDVKGIFRAAGVALTSGNFSEGASTITQQLIKNNVFEGGMEKNLGDRFERKFQEQYLALKLEENLSKELIMEYYLNTINLGSNSLGVQSASRRYFGKNVSELTLSECAVIAATTNNPSRYNPITHPDKNAERRDKVLRKMLEQGLITQPEYDEALTDDVYSRIQNNNSTVQGSARIYSYFTDSVVESVLQDLQEKAGYSQTQAYNLLYSGGLTIQSTMDPEVQTVVDEEIANLSNFPETYYTIVYRLTVEHADGTTTRYTESDLKKYFIKELGNATYRFLFNSDEEIEAALEQFRTAKLTAQDKIISESYTKTIEPQMSMVVMDQTNGHVVAINGGRGEKQGNLVLNRATDSTRQPGSCFKVLVDFAPAIDKAGATLATTYYDSPFSANNQQFANWWSSNYVGYANIRQGIAYSMNIIAMKCLMDTVTVDVGFEYAKNFGISTLVDSQLSGSGTYSDKVPSIGLGGLTYGVTNLELTAAYASIANMGEYQEPVFYTKILDHDGKVILDNTPKTHTVLKETSAFLLTKAMEETMKSDCPFEVVDPNIHETGQECYFEGMSLAGKSGSSTHNYDNWFVGYSPYYTCGVWYGYDDTYMFDGGQSCHKYIWKNVMQRINSGKTDIGFPGSNEIETAKICSKSGLLAIDGVCDKAEDTGVVYTEYFAKGTAPTEYCNRHTKVSVCTVSGMMAGENCPPDLCEDHIFLSIDKADYKEGEFTDDCKYLMPDGFLDRPCTLAHRLIDNNTHEEVTGEAPTDEYGNPVNPSDETGREQDPTSGVLTQYD</sequence>
<gene>
    <name evidence="30" type="ORF">EV209_2840</name>
</gene>
<dbReference type="Proteomes" id="UP000292927">
    <property type="component" value="Unassembled WGS sequence"/>
</dbReference>
<reference evidence="30 31" key="1">
    <citation type="submission" date="2019-02" db="EMBL/GenBank/DDBJ databases">
        <title>Genomic Encyclopedia of Type Strains, Phase IV (KMG-IV): sequencing the most valuable type-strain genomes for metagenomic binning, comparative biology and taxonomic classification.</title>
        <authorList>
            <person name="Goeker M."/>
        </authorList>
    </citation>
    <scope>NUCLEOTIDE SEQUENCE [LARGE SCALE GENOMIC DNA]</scope>
    <source>
        <strain evidence="30 31">DSM 29486</strain>
    </source>
</reference>
<evidence type="ECO:0000256" key="5">
    <source>
        <dbReference type="ARBA" id="ARBA00007739"/>
    </source>
</evidence>
<feature type="transmembrane region" description="Helical" evidence="27">
    <location>
        <begin position="29"/>
        <end position="53"/>
    </location>
</feature>
<dbReference type="GO" id="GO:0009252">
    <property type="term" value="P:peptidoglycan biosynthetic process"/>
    <property type="evidence" value="ECO:0007669"/>
    <property type="project" value="UniProtKB-UniPathway"/>
</dbReference>
<dbReference type="GO" id="GO:0006508">
    <property type="term" value="P:proteolysis"/>
    <property type="evidence" value="ECO:0007669"/>
    <property type="project" value="UniProtKB-KW"/>
</dbReference>
<dbReference type="Gene3D" id="3.40.710.10">
    <property type="entry name" value="DD-peptidase/beta-lactamase superfamily"/>
    <property type="match status" value="1"/>
</dbReference>
<comment type="similarity">
    <text evidence="4">In the C-terminal section; belongs to the transpeptidase family.</text>
</comment>
<dbReference type="OrthoDB" id="9766909at2"/>
<accession>A0A4Q7NZ70</accession>
<evidence type="ECO:0000256" key="20">
    <source>
        <dbReference type="ARBA" id="ARBA00023268"/>
    </source>
</evidence>
<dbReference type="InterPro" id="IPR012338">
    <property type="entry name" value="Beta-lactam/transpept-like"/>
</dbReference>
<keyword evidence="9" id="KW-0645">Protease</keyword>
<evidence type="ECO:0000256" key="2">
    <source>
        <dbReference type="ARBA" id="ARBA00004401"/>
    </source>
</evidence>
<name>A0A4Q7NZ70_9FIRM</name>
<evidence type="ECO:0000256" key="7">
    <source>
        <dbReference type="ARBA" id="ARBA00018638"/>
    </source>
</evidence>
<evidence type="ECO:0000256" key="11">
    <source>
        <dbReference type="ARBA" id="ARBA00022679"/>
    </source>
</evidence>